<evidence type="ECO:0000313" key="2">
    <source>
        <dbReference type="EMBL" id="MPD05638.1"/>
    </source>
</evidence>
<comment type="caution">
    <text evidence="2">The sequence shown here is derived from an EMBL/GenBank/DDBJ whole genome shotgun (WGS) entry which is preliminary data.</text>
</comment>
<sequence>MMVAHSCPPKHTGDHGHLKQRQSGRDSNVSLHVATHQERTNAKTREMQPNQLHFPLEQQTRCSTPSQPNQQETSYSKRRAQIPDRDC</sequence>
<feature type="region of interest" description="Disordered" evidence="1">
    <location>
        <begin position="1"/>
        <end position="87"/>
    </location>
</feature>
<reference evidence="2 3" key="1">
    <citation type="submission" date="2019-05" db="EMBL/GenBank/DDBJ databases">
        <title>Another draft genome of Portunus trituberculatus and its Hox gene families provides insights of decapod evolution.</title>
        <authorList>
            <person name="Jeong J.-H."/>
            <person name="Song I."/>
            <person name="Kim S."/>
            <person name="Choi T."/>
            <person name="Kim D."/>
            <person name="Ryu S."/>
            <person name="Kim W."/>
        </authorList>
    </citation>
    <scope>NUCLEOTIDE SEQUENCE [LARGE SCALE GENOMIC DNA]</scope>
    <source>
        <tissue evidence="2">Muscle</tissue>
    </source>
</reference>
<evidence type="ECO:0000313" key="3">
    <source>
        <dbReference type="Proteomes" id="UP000324222"/>
    </source>
</evidence>
<feature type="compositionally biased region" description="Basic and acidic residues" evidence="1">
    <location>
        <begin position="35"/>
        <end position="46"/>
    </location>
</feature>
<organism evidence="2 3">
    <name type="scientific">Portunus trituberculatus</name>
    <name type="common">Swimming crab</name>
    <name type="synonym">Neptunus trituberculatus</name>
    <dbReference type="NCBI Taxonomy" id="210409"/>
    <lineage>
        <taxon>Eukaryota</taxon>
        <taxon>Metazoa</taxon>
        <taxon>Ecdysozoa</taxon>
        <taxon>Arthropoda</taxon>
        <taxon>Crustacea</taxon>
        <taxon>Multicrustacea</taxon>
        <taxon>Malacostraca</taxon>
        <taxon>Eumalacostraca</taxon>
        <taxon>Eucarida</taxon>
        <taxon>Decapoda</taxon>
        <taxon>Pleocyemata</taxon>
        <taxon>Brachyura</taxon>
        <taxon>Eubrachyura</taxon>
        <taxon>Portunoidea</taxon>
        <taxon>Portunidae</taxon>
        <taxon>Portuninae</taxon>
        <taxon>Portunus</taxon>
    </lineage>
</organism>
<name>A0A5B7KK01_PORTR</name>
<accession>A0A5B7KK01</accession>
<gene>
    <name evidence="2" type="ORF">E2C01_101392</name>
</gene>
<dbReference type="Proteomes" id="UP000324222">
    <property type="component" value="Unassembled WGS sequence"/>
</dbReference>
<feature type="compositionally biased region" description="Polar residues" evidence="1">
    <location>
        <begin position="47"/>
        <end position="74"/>
    </location>
</feature>
<keyword evidence="3" id="KW-1185">Reference proteome</keyword>
<protein>
    <submittedName>
        <fullName evidence="2">Uncharacterized protein</fullName>
    </submittedName>
</protein>
<dbReference type="AlphaFoldDB" id="A0A5B7KK01"/>
<evidence type="ECO:0000256" key="1">
    <source>
        <dbReference type="SAM" id="MobiDB-lite"/>
    </source>
</evidence>
<proteinExistence type="predicted"/>
<dbReference type="EMBL" id="VSRR010146989">
    <property type="protein sequence ID" value="MPD05638.1"/>
    <property type="molecule type" value="Genomic_DNA"/>
</dbReference>